<dbReference type="PANTHER" id="PTHR11188">
    <property type="entry name" value="ARRESTIN DOMAIN CONTAINING PROTEIN"/>
    <property type="match status" value="1"/>
</dbReference>
<dbReference type="Pfam" id="PF02752">
    <property type="entry name" value="Arrestin_C"/>
    <property type="match status" value="1"/>
</dbReference>
<dbReference type="InterPro" id="IPR050357">
    <property type="entry name" value="Arrestin_domain-protein"/>
</dbReference>
<sequence>NSYSNKWQREVNWNVRKTRRVNGKTEYYTVRYSSHDTYLASRTYVLGQHGGPSFELQPGTHQFTYTVDLPHGVPTSFVGQYGEIKYEVLVTIDRSMRFDNVFKKPFTVVRTMNLNMIPTLGIPIEREAESSFCCCCCASGPINMKLSLPFSGFASGQKIPYNIIIDNEAGSDVNNVEVKLIQRIVFLSRSPERAQKVDKFTLYSENLGSVLKYTKKEFNKEIQLGSLPPSNEDPGDIIQISYYLMAKMKKGFFHTNEDVKIPITIGTVPLIQSSRNPNNVISMQPTAPLLTDDDMGGDKPPPYFTMEFLGNAKRKPKVFYEVNPGTQLLTKHLLDDKDFCEKLVLVENIEDFVPKAEELHSLYPEKVKVYHKDFVNIWKLVYQDKLDNGSRVPDLLIDMPKQPYEEEPSTAIYAGVGSYNFLKHIINSIVFQTSFLSYGRCDMFFVIPPPIY</sequence>
<dbReference type="InterPro" id="IPR011021">
    <property type="entry name" value="Arrestin-like_N"/>
</dbReference>
<evidence type="ECO:0000313" key="4">
    <source>
        <dbReference type="EnsemblMetazoa" id="MESCA010923-PA"/>
    </source>
</evidence>
<accession>T1H3T6</accession>
<dbReference type="EnsemblMetazoa" id="MESCA010923-RA">
    <property type="protein sequence ID" value="MESCA010923-PA"/>
    <property type="gene ID" value="MESCA010923"/>
</dbReference>
<reference evidence="5" key="1">
    <citation type="submission" date="2013-02" db="EMBL/GenBank/DDBJ databases">
        <authorList>
            <person name="Hughes D."/>
        </authorList>
    </citation>
    <scope>NUCLEOTIDE SEQUENCE</scope>
    <source>
        <strain>Durham</strain>
        <strain evidence="5">NC isolate 2 -- Noor lab</strain>
    </source>
</reference>
<dbReference type="Gene3D" id="3.40.50.150">
    <property type="entry name" value="Vaccinia Virus protein VP39"/>
    <property type="match status" value="1"/>
</dbReference>
<protein>
    <recommendedName>
        <fullName evidence="3">Arrestin C-terminal-like domain-containing protein</fullName>
    </recommendedName>
</protein>
<feature type="domain" description="Arrestin C-terminal-like" evidence="3">
    <location>
        <begin position="138"/>
        <end position="270"/>
    </location>
</feature>
<dbReference type="InterPro" id="IPR029063">
    <property type="entry name" value="SAM-dependent_MTases_sf"/>
</dbReference>
<evidence type="ECO:0000256" key="1">
    <source>
        <dbReference type="ARBA" id="ARBA00005298"/>
    </source>
</evidence>
<dbReference type="InterPro" id="IPR014752">
    <property type="entry name" value="Arrestin-like_C"/>
</dbReference>
<comment type="similarity">
    <text evidence="1">Belongs to the arrestin family.</text>
</comment>
<organism evidence="4 5">
    <name type="scientific">Megaselia scalaris</name>
    <name type="common">Humpbacked fly</name>
    <name type="synonym">Phora scalaris</name>
    <dbReference type="NCBI Taxonomy" id="36166"/>
    <lineage>
        <taxon>Eukaryota</taxon>
        <taxon>Metazoa</taxon>
        <taxon>Ecdysozoa</taxon>
        <taxon>Arthropoda</taxon>
        <taxon>Hexapoda</taxon>
        <taxon>Insecta</taxon>
        <taxon>Pterygota</taxon>
        <taxon>Neoptera</taxon>
        <taxon>Endopterygota</taxon>
        <taxon>Diptera</taxon>
        <taxon>Brachycera</taxon>
        <taxon>Muscomorpha</taxon>
        <taxon>Platypezoidea</taxon>
        <taxon>Phoridae</taxon>
        <taxon>Megaseliini</taxon>
        <taxon>Megaselia</taxon>
    </lineage>
</organism>
<dbReference type="GO" id="GO:0005737">
    <property type="term" value="C:cytoplasm"/>
    <property type="evidence" value="ECO:0007669"/>
    <property type="project" value="TreeGrafter"/>
</dbReference>
<dbReference type="SMART" id="SM01017">
    <property type="entry name" value="Arrestin_C"/>
    <property type="match status" value="1"/>
</dbReference>
<evidence type="ECO:0000256" key="2">
    <source>
        <dbReference type="ARBA" id="ARBA00022606"/>
    </source>
</evidence>
<dbReference type="AlphaFoldDB" id="T1H3T6"/>
<dbReference type="Proteomes" id="UP000015102">
    <property type="component" value="Unassembled WGS sequence"/>
</dbReference>
<name>T1H3T6_MEGSC</name>
<dbReference type="Pfam" id="PF00339">
    <property type="entry name" value="Arrestin_N"/>
    <property type="match status" value="1"/>
</dbReference>
<dbReference type="EMBL" id="CAQQ02385438">
    <property type="status" value="NOT_ANNOTATED_CDS"/>
    <property type="molecule type" value="Genomic_DNA"/>
</dbReference>
<evidence type="ECO:0000313" key="5">
    <source>
        <dbReference type="Proteomes" id="UP000015102"/>
    </source>
</evidence>
<reference evidence="4" key="2">
    <citation type="submission" date="2015-06" db="UniProtKB">
        <authorList>
            <consortium name="EnsemblMetazoa"/>
        </authorList>
    </citation>
    <scope>IDENTIFICATION</scope>
</reference>
<evidence type="ECO:0000259" key="3">
    <source>
        <dbReference type="SMART" id="SM01017"/>
    </source>
</evidence>
<dbReference type="InterPro" id="IPR011022">
    <property type="entry name" value="Arrestin_C-like"/>
</dbReference>
<dbReference type="Gene3D" id="2.60.40.640">
    <property type="match status" value="2"/>
</dbReference>
<dbReference type="HOGENOM" id="CLU_606334_0_0_1"/>
<dbReference type="STRING" id="36166.T1H3T6"/>
<dbReference type="PANTHER" id="PTHR11188:SF167">
    <property type="entry name" value="ARRESTIN C-TERMINAL-LIKE DOMAIN-CONTAINING PROTEIN-RELATED"/>
    <property type="match status" value="1"/>
</dbReference>
<dbReference type="OMA" id="HTGLHEF"/>
<dbReference type="GO" id="GO:0015031">
    <property type="term" value="P:protein transport"/>
    <property type="evidence" value="ECO:0007669"/>
    <property type="project" value="TreeGrafter"/>
</dbReference>
<dbReference type="EMBL" id="CAQQ02385437">
    <property type="status" value="NOT_ANNOTATED_CDS"/>
    <property type="molecule type" value="Genomic_DNA"/>
</dbReference>
<keyword evidence="5" id="KW-1185">Reference proteome</keyword>
<dbReference type="InterPro" id="IPR014756">
    <property type="entry name" value="Ig_E-set"/>
</dbReference>
<dbReference type="SUPFAM" id="SSF81296">
    <property type="entry name" value="E set domains"/>
    <property type="match status" value="2"/>
</dbReference>
<proteinExistence type="inferred from homology"/>
<dbReference type="SUPFAM" id="SSF53335">
    <property type="entry name" value="S-adenosyl-L-methionine-dependent methyltransferases"/>
    <property type="match status" value="1"/>
</dbReference>
<keyword evidence="2" id="KW-0716">Sensory transduction</keyword>